<protein>
    <submittedName>
        <fullName evidence="2">Thioredoxin-like negative regulator of GroEL</fullName>
    </submittedName>
</protein>
<dbReference type="SUPFAM" id="SSF52833">
    <property type="entry name" value="Thioredoxin-like"/>
    <property type="match status" value="1"/>
</dbReference>
<gene>
    <name evidence="2" type="ORF">J2W91_000017</name>
</gene>
<name>A0AAP5GVX2_PAEAM</name>
<dbReference type="AlphaFoldDB" id="A0AAP5GVX2"/>
<dbReference type="RefSeq" id="WP_310135512.1">
    <property type="nucleotide sequence ID" value="NZ_JAVDTR010000001.1"/>
</dbReference>
<comment type="caution">
    <text evidence="2">The sequence shown here is derived from an EMBL/GenBank/DDBJ whole genome shotgun (WGS) entry which is preliminary data.</text>
</comment>
<dbReference type="InterPro" id="IPR013766">
    <property type="entry name" value="Thioredoxin_domain"/>
</dbReference>
<organism evidence="2 3">
    <name type="scientific">Paenibacillus amylolyticus</name>
    <dbReference type="NCBI Taxonomy" id="1451"/>
    <lineage>
        <taxon>Bacteria</taxon>
        <taxon>Bacillati</taxon>
        <taxon>Bacillota</taxon>
        <taxon>Bacilli</taxon>
        <taxon>Bacillales</taxon>
        <taxon>Paenibacillaceae</taxon>
        <taxon>Paenibacillus</taxon>
    </lineage>
</organism>
<evidence type="ECO:0000313" key="3">
    <source>
        <dbReference type="Proteomes" id="UP001254832"/>
    </source>
</evidence>
<dbReference type="Pfam" id="PF00085">
    <property type="entry name" value="Thioredoxin"/>
    <property type="match status" value="1"/>
</dbReference>
<evidence type="ECO:0000259" key="1">
    <source>
        <dbReference type="Pfam" id="PF00085"/>
    </source>
</evidence>
<accession>A0AAP5GVX2</accession>
<proteinExistence type="predicted"/>
<sequence length="113" mass="13301">MNNIKHQIINSIEDLDTCLQHHSIVLLYVSQEECSVCHAILPKLMKLLTNYPHIQFIQVDAKQVTEVVGRFLIFSVPTLIMFYEQKELFREGRFVQFESLENRVNQIYNSIAF</sequence>
<dbReference type="InterPro" id="IPR036249">
    <property type="entry name" value="Thioredoxin-like_sf"/>
</dbReference>
<dbReference type="CDD" id="cd02947">
    <property type="entry name" value="TRX_family"/>
    <property type="match status" value="1"/>
</dbReference>
<dbReference type="Proteomes" id="UP001254832">
    <property type="component" value="Unassembled WGS sequence"/>
</dbReference>
<dbReference type="Gene3D" id="3.40.30.10">
    <property type="entry name" value="Glutaredoxin"/>
    <property type="match status" value="1"/>
</dbReference>
<dbReference type="EMBL" id="JAVDTR010000001">
    <property type="protein sequence ID" value="MDR6721569.1"/>
    <property type="molecule type" value="Genomic_DNA"/>
</dbReference>
<reference evidence="2" key="1">
    <citation type="submission" date="2023-07" db="EMBL/GenBank/DDBJ databases">
        <title>Sorghum-associated microbial communities from plants grown in Nebraska, USA.</title>
        <authorList>
            <person name="Schachtman D."/>
        </authorList>
    </citation>
    <scope>NUCLEOTIDE SEQUENCE</scope>
    <source>
        <strain evidence="2">BE80</strain>
    </source>
</reference>
<evidence type="ECO:0000313" key="2">
    <source>
        <dbReference type="EMBL" id="MDR6721569.1"/>
    </source>
</evidence>
<feature type="domain" description="Thioredoxin" evidence="1">
    <location>
        <begin position="16"/>
        <end position="88"/>
    </location>
</feature>